<sequence>MWASSFNSLANEWQDPSQDILTFFPTATRTLPEEKELPITPVYQLNSLLGYVFESDDLTHFPGFSGETVNLKIGLDVKGVIQGIKVQRHHEPIFLHGLGEEPMLAFIAQYLNHNIQHRFLVGSKQSRTNDGKTQYFDGVTKATVSVMVINDTILNSARKVARHKLDGFGSANAVAQFEMGSPIRYDFKQLISENLVLHWQATLSEFSQQLELSENRAQDLLENPEPHYAINYQLAFLNPPQIGKSLLGDSEYQRLMEELEPGEIALLLSSSGGFSPLAADFVAGTTPARFSVTQQNVSIDIRDQDFYSFYEPKLERGFPEFDLIKVFRFKSSSGFDPALPITFQLDVPVKKSFLEYDIKQVTKSYQIPNALWHYPDVVEETPIPLWQQIWQQRRFETAIVIIYLATVTCLFVRQKYWITFPERFHQFRLACLIFTLFFLGFYAQGQLSVVNIYTLLLSVWNGFEITVFLLDPVIFILWLFVFVSLFLWGRGVFCGWLCPFGAMQELIGLAAKKLKIKQWKIQPQTHSRLQGIKYPILAILVLTSFSSLTLAENLAELEPFKTAITLVFVRDWYFVAYAVLLLFIALKINKVYCRYLCPLGAGLAVLGKFRAFSWLNRKKECGSPCQLCHKACDIDAIKLNGSIDYDECVQCLECVVIAADKDRCVVEKYGAKKRRKQKRIPVSAISDT</sequence>
<dbReference type="GO" id="GO:0005886">
    <property type="term" value="C:plasma membrane"/>
    <property type="evidence" value="ECO:0007669"/>
    <property type="project" value="UniProtKB-SubCell"/>
</dbReference>
<evidence type="ECO:0000256" key="1">
    <source>
        <dbReference type="ARBA" id="ARBA00004236"/>
    </source>
</evidence>
<feature type="transmembrane region" description="Helical" evidence="4">
    <location>
        <begin position="455"/>
        <end position="481"/>
    </location>
</feature>
<comment type="subcellular location">
    <subcellularLocation>
        <location evidence="1">Cell membrane</location>
    </subcellularLocation>
</comment>
<dbReference type="SMART" id="SM00900">
    <property type="entry name" value="FMN_bind"/>
    <property type="match status" value="1"/>
</dbReference>
<dbReference type="GO" id="GO:0010181">
    <property type="term" value="F:FMN binding"/>
    <property type="evidence" value="ECO:0007669"/>
    <property type="project" value="InterPro"/>
</dbReference>
<evidence type="ECO:0000256" key="4">
    <source>
        <dbReference type="SAM" id="Phobius"/>
    </source>
</evidence>
<dbReference type="GO" id="GO:0045893">
    <property type="term" value="P:positive regulation of DNA-templated transcription"/>
    <property type="evidence" value="ECO:0007669"/>
    <property type="project" value="InterPro"/>
</dbReference>
<evidence type="ECO:0000313" key="7">
    <source>
        <dbReference type="Proteomes" id="UP001156690"/>
    </source>
</evidence>
<keyword evidence="3 4" id="KW-0472">Membrane</keyword>
<feature type="transmembrane region" description="Helical" evidence="4">
    <location>
        <begin position="395"/>
        <end position="413"/>
    </location>
</feature>
<keyword evidence="4" id="KW-1133">Transmembrane helix</keyword>
<dbReference type="PANTHER" id="PTHR30224:SF4">
    <property type="entry name" value="ELECTRON TRANSPORT PROTEIN YCCM-RELATED"/>
    <property type="match status" value="1"/>
</dbReference>
<dbReference type="EMBL" id="BSNX01000037">
    <property type="protein sequence ID" value="GLQ73610.1"/>
    <property type="molecule type" value="Genomic_DNA"/>
</dbReference>
<dbReference type="PANTHER" id="PTHR30224">
    <property type="entry name" value="ELECTRON TRANSPORT PROTEIN"/>
    <property type="match status" value="1"/>
</dbReference>
<keyword evidence="7" id="KW-1185">Reference proteome</keyword>
<dbReference type="Proteomes" id="UP001156690">
    <property type="component" value="Unassembled WGS sequence"/>
</dbReference>
<evidence type="ECO:0000256" key="2">
    <source>
        <dbReference type="ARBA" id="ARBA00022475"/>
    </source>
</evidence>
<accession>A0AAV5NT44</accession>
<dbReference type="InterPro" id="IPR052378">
    <property type="entry name" value="NosR_regulator"/>
</dbReference>
<dbReference type="GO" id="GO:0003677">
    <property type="term" value="F:DNA binding"/>
    <property type="evidence" value="ECO:0007669"/>
    <property type="project" value="InterPro"/>
</dbReference>
<proteinExistence type="predicted"/>
<evidence type="ECO:0000259" key="5">
    <source>
        <dbReference type="PROSITE" id="PS51379"/>
    </source>
</evidence>
<dbReference type="InterPro" id="IPR007329">
    <property type="entry name" value="FMN-bd"/>
</dbReference>
<dbReference type="InterPro" id="IPR017896">
    <property type="entry name" value="4Fe4S_Fe-S-bd"/>
</dbReference>
<name>A0AAV5NT44_9VIBR</name>
<feature type="transmembrane region" description="Helical" evidence="4">
    <location>
        <begin position="532"/>
        <end position="551"/>
    </location>
</feature>
<comment type="caution">
    <text evidence="6">The sequence shown here is derived from an EMBL/GenBank/DDBJ whole genome shotgun (WGS) entry which is preliminary data.</text>
</comment>
<organism evidence="6 7">
    <name type="scientific">Vibrio penaeicida</name>
    <dbReference type="NCBI Taxonomy" id="104609"/>
    <lineage>
        <taxon>Bacteria</taxon>
        <taxon>Pseudomonadati</taxon>
        <taxon>Pseudomonadota</taxon>
        <taxon>Gammaproteobacteria</taxon>
        <taxon>Vibrionales</taxon>
        <taxon>Vibrionaceae</taxon>
        <taxon>Vibrio</taxon>
    </lineage>
</organism>
<dbReference type="PROSITE" id="PS51379">
    <property type="entry name" value="4FE4S_FER_2"/>
    <property type="match status" value="1"/>
</dbReference>
<dbReference type="SUPFAM" id="SSF54862">
    <property type="entry name" value="4Fe-4S ferredoxins"/>
    <property type="match status" value="1"/>
</dbReference>
<reference evidence="7" key="1">
    <citation type="journal article" date="2019" name="Int. J. Syst. Evol. Microbiol.">
        <title>The Global Catalogue of Microorganisms (GCM) 10K type strain sequencing project: providing services to taxonomists for standard genome sequencing and annotation.</title>
        <authorList>
            <consortium name="The Broad Institute Genomics Platform"/>
            <consortium name="The Broad Institute Genome Sequencing Center for Infectious Disease"/>
            <person name="Wu L."/>
            <person name="Ma J."/>
        </authorList>
    </citation>
    <scope>NUCLEOTIDE SEQUENCE [LARGE SCALE GENOMIC DNA]</scope>
    <source>
        <strain evidence="7">NBRC 15640</strain>
    </source>
</reference>
<dbReference type="Pfam" id="PF04205">
    <property type="entry name" value="FMN_bind"/>
    <property type="match status" value="1"/>
</dbReference>
<feature type="domain" description="4Fe-4S ferredoxin-type" evidence="5">
    <location>
        <begin position="611"/>
        <end position="642"/>
    </location>
</feature>
<dbReference type="InterPro" id="IPR011399">
    <property type="entry name" value="NosR"/>
</dbReference>
<feature type="transmembrane region" description="Helical" evidence="4">
    <location>
        <begin position="563"/>
        <end position="586"/>
    </location>
</feature>
<dbReference type="PIRSF" id="PIRSF036354">
    <property type="entry name" value="NosR"/>
    <property type="match status" value="1"/>
</dbReference>
<keyword evidence="2" id="KW-1003">Cell membrane</keyword>
<dbReference type="Pfam" id="PF12801">
    <property type="entry name" value="Fer4_5"/>
    <property type="match status" value="2"/>
</dbReference>
<keyword evidence="4" id="KW-0812">Transmembrane</keyword>
<evidence type="ECO:0000256" key="3">
    <source>
        <dbReference type="ARBA" id="ARBA00023136"/>
    </source>
</evidence>
<evidence type="ECO:0000313" key="6">
    <source>
        <dbReference type="EMBL" id="GLQ73610.1"/>
    </source>
</evidence>
<protein>
    <submittedName>
        <fullName evidence="6">Regulatory protein NosR</fullName>
    </submittedName>
</protein>
<dbReference type="AlphaFoldDB" id="A0AAV5NT44"/>
<gene>
    <name evidence="6" type="primary">nosR</name>
    <name evidence="6" type="ORF">GCM10007932_29700</name>
</gene>